<evidence type="ECO:0000313" key="2">
    <source>
        <dbReference type="Proteomes" id="UP000627292"/>
    </source>
</evidence>
<comment type="caution">
    <text evidence="1">The sequence shown here is derived from an EMBL/GenBank/DDBJ whole genome shotgun (WGS) entry which is preliminary data.</text>
</comment>
<gene>
    <name evidence="1" type="ORF">GCM10011379_10790</name>
</gene>
<organism evidence="1 2">
    <name type="scientific">Filimonas zeae</name>
    <dbReference type="NCBI Taxonomy" id="1737353"/>
    <lineage>
        <taxon>Bacteria</taxon>
        <taxon>Pseudomonadati</taxon>
        <taxon>Bacteroidota</taxon>
        <taxon>Chitinophagia</taxon>
        <taxon>Chitinophagales</taxon>
        <taxon>Chitinophagaceae</taxon>
        <taxon>Filimonas</taxon>
    </lineage>
</organism>
<reference evidence="1" key="1">
    <citation type="journal article" date="2014" name="Int. J. Syst. Evol. Microbiol.">
        <title>Complete genome sequence of Corynebacterium casei LMG S-19264T (=DSM 44701T), isolated from a smear-ripened cheese.</title>
        <authorList>
            <consortium name="US DOE Joint Genome Institute (JGI-PGF)"/>
            <person name="Walter F."/>
            <person name="Albersmeier A."/>
            <person name="Kalinowski J."/>
            <person name="Ruckert C."/>
        </authorList>
    </citation>
    <scope>NUCLEOTIDE SEQUENCE</scope>
    <source>
        <strain evidence="1">CGMCC 1.15290</strain>
    </source>
</reference>
<dbReference type="EMBL" id="BMIB01000001">
    <property type="protein sequence ID" value="GGH61623.1"/>
    <property type="molecule type" value="Genomic_DNA"/>
</dbReference>
<dbReference type="Proteomes" id="UP000627292">
    <property type="component" value="Unassembled WGS sequence"/>
</dbReference>
<name>A0A917MSH7_9BACT</name>
<accession>A0A917MSH7</accession>
<protein>
    <submittedName>
        <fullName evidence="1">Uncharacterized protein</fullName>
    </submittedName>
</protein>
<sequence length="96" mass="10259">MKLQLDVKSVIAGAVAAAVIVAAFSFRDTGTADTAARYQTKVSGSEVVILDTYTGKYIIAPEIRNFGKVQWVKGSFTDTWATGLDNKKAVTADEAK</sequence>
<keyword evidence="2" id="KW-1185">Reference proteome</keyword>
<reference evidence="1" key="2">
    <citation type="submission" date="2020-09" db="EMBL/GenBank/DDBJ databases">
        <authorList>
            <person name="Sun Q."/>
            <person name="Zhou Y."/>
        </authorList>
    </citation>
    <scope>NUCLEOTIDE SEQUENCE</scope>
    <source>
        <strain evidence="1">CGMCC 1.15290</strain>
    </source>
</reference>
<dbReference type="RefSeq" id="WP_188950946.1">
    <property type="nucleotide sequence ID" value="NZ_BMIB01000001.1"/>
</dbReference>
<evidence type="ECO:0000313" key="1">
    <source>
        <dbReference type="EMBL" id="GGH61623.1"/>
    </source>
</evidence>
<dbReference type="AlphaFoldDB" id="A0A917MSH7"/>
<proteinExistence type="predicted"/>